<dbReference type="EMBL" id="JAXIVS010000002">
    <property type="protein sequence ID" value="MDY7226427.1"/>
    <property type="molecule type" value="Genomic_DNA"/>
</dbReference>
<proteinExistence type="predicted"/>
<reference evidence="1 2" key="1">
    <citation type="submission" date="2023-12" db="EMBL/GenBank/DDBJ databases">
        <title>the genome sequence of Hyalangium sp. s54d21.</title>
        <authorList>
            <person name="Zhang X."/>
        </authorList>
    </citation>
    <scope>NUCLEOTIDE SEQUENCE [LARGE SCALE GENOMIC DNA]</scope>
    <source>
        <strain evidence="2">s54d21</strain>
    </source>
</reference>
<comment type="caution">
    <text evidence="1">The sequence shown here is derived from an EMBL/GenBank/DDBJ whole genome shotgun (WGS) entry which is preliminary data.</text>
</comment>
<evidence type="ECO:0000313" key="1">
    <source>
        <dbReference type="EMBL" id="MDY7226427.1"/>
    </source>
</evidence>
<keyword evidence="2" id="KW-1185">Reference proteome</keyword>
<gene>
    <name evidence="1" type="ORF">SYV04_08525</name>
</gene>
<sequence>MKPHQAYAHGYEHGLAVISEPADSRNTSTHAHVPRPVARLGLVRAGTYLTEPVTPPRREEPSLAPSLAEYLKRLKELGAVEGTQGAVELNPTLLPVLEALHHVLAGGEVEVRVVRDGQQDLFQELSVRALQGLQETTGFSEHEEVDAAV</sequence>
<organism evidence="1 2">
    <name type="scientific">Hyalangium rubrum</name>
    <dbReference type="NCBI Taxonomy" id="3103134"/>
    <lineage>
        <taxon>Bacteria</taxon>
        <taxon>Pseudomonadati</taxon>
        <taxon>Myxococcota</taxon>
        <taxon>Myxococcia</taxon>
        <taxon>Myxococcales</taxon>
        <taxon>Cystobacterineae</taxon>
        <taxon>Archangiaceae</taxon>
        <taxon>Hyalangium</taxon>
    </lineage>
</organism>
<dbReference type="RefSeq" id="WP_321545146.1">
    <property type="nucleotide sequence ID" value="NZ_JAXIVS010000002.1"/>
</dbReference>
<evidence type="ECO:0000313" key="2">
    <source>
        <dbReference type="Proteomes" id="UP001291309"/>
    </source>
</evidence>
<protein>
    <submittedName>
        <fullName evidence="1">Uncharacterized protein</fullName>
    </submittedName>
</protein>
<dbReference type="Proteomes" id="UP001291309">
    <property type="component" value="Unassembled WGS sequence"/>
</dbReference>
<accession>A0ABU5GYZ6</accession>
<name>A0ABU5GYZ6_9BACT</name>